<accession>A0ABY2RUV4</accession>
<evidence type="ECO:0000256" key="1">
    <source>
        <dbReference type="ARBA" id="ARBA00004651"/>
    </source>
</evidence>
<dbReference type="RefSeq" id="WP_137096993.1">
    <property type="nucleotide sequence ID" value="NZ_SWMS01000030.1"/>
</dbReference>
<dbReference type="Proteomes" id="UP000309992">
    <property type="component" value="Unassembled WGS sequence"/>
</dbReference>
<gene>
    <name evidence="8" type="ORF">FCN18_33295</name>
</gene>
<evidence type="ECO:0000256" key="4">
    <source>
        <dbReference type="ARBA" id="ARBA00022989"/>
    </source>
</evidence>
<protein>
    <submittedName>
        <fullName evidence="8">Conjugal transfer protein</fullName>
    </submittedName>
</protein>
<evidence type="ECO:0000313" key="9">
    <source>
        <dbReference type="Proteomes" id="UP000309992"/>
    </source>
</evidence>
<sequence length="583" mass="62220">MMATSRAAGATDPGPAVLFGSIGAVLALVGGTWLAAKLGVAFGDPPTDVPANPLTYVIQLVVGKAAWPGVAATVSAAVLLVLLTALATLIGAGVQRWQSRDRSIDGRARHLAGRSEVRDLAPKAAAATAARLRPGGVGDDRADHGIDLGSLVNGGKDVLASWEDTLILIAGPRRMKSTCYVIPAVVNAPGPAVATSNKRDVHDATREVRAHHGRIWCFDPQQIVGVEPDFWFNPLAEVRTIDHARELASHFAMGVRSASARSDAYFDPEGESLLARLFLAAARGRGTLLDAYRWLQNPYDTTPVLQLRHAADVASADALEATSQLADKQRDGVYGTARSFVRCLENPDITRWVTPPARPLSQFDPATFASSRDTVYSLSEEGEGSAGPLVAALTQSIFNAGRRQATQSPGGRLDPPLVSVLDEAANVVRLRKLPSQYSHFGSQGLPVMTVLQSWSQGTEVWGEAGMKALWGASTVRLYGGGAAEAQWLESLSQLIGEYDRDTTSYSYDGRGSRSRSVASRRERIYSPADLASLPRGRAIGLIAGHRPLLLQARPWMDGPHAEAIEASRQLWDPNLDTTGTGPR</sequence>
<comment type="caution">
    <text evidence="8">The sequence shown here is derived from an EMBL/GenBank/DDBJ whole genome shotgun (WGS) entry which is preliminary data.</text>
</comment>
<evidence type="ECO:0000259" key="7">
    <source>
        <dbReference type="Pfam" id="PF12696"/>
    </source>
</evidence>
<keyword evidence="4 6" id="KW-1133">Transmembrane helix</keyword>
<feature type="transmembrane region" description="Helical" evidence="6">
    <location>
        <begin position="16"/>
        <end position="36"/>
    </location>
</feature>
<dbReference type="SUPFAM" id="SSF52540">
    <property type="entry name" value="P-loop containing nucleoside triphosphate hydrolases"/>
    <property type="match status" value="1"/>
</dbReference>
<organism evidence="8 9">
    <name type="scientific">Prauserella endophytica</name>
    <dbReference type="NCBI Taxonomy" id="1592324"/>
    <lineage>
        <taxon>Bacteria</taxon>
        <taxon>Bacillati</taxon>
        <taxon>Actinomycetota</taxon>
        <taxon>Actinomycetes</taxon>
        <taxon>Pseudonocardiales</taxon>
        <taxon>Pseudonocardiaceae</taxon>
        <taxon>Prauserella</taxon>
        <taxon>Prauserella coralliicola group</taxon>
    </lineage>
</organism>
<comment type="subcellular location">
    <subcellularLocation>
        <location evidence="1">Cell membrane</location>
        <topology evidence="1">Multi-pass membrane protein</topology>
    </subcellularLocation>
</comment>
<evidence type="ECO:0000256" key="2">
    <source>
        <dbReference type="ARBA" id="ARBA00022475"/>
    </source>
</evidence>
<dbReference type="PANTHER" id="PTHR37937">
    <property type="entry name" value="CONJUGATIVE TRANSFER: DNA TRANSPORT"/>
    <property type="match status" value="1"/>
</dbReference>
<reference evidence="8 9" key="1">
    <citation type="journal article" date="2015" name="Antonie Van Leeuwenhoek">
        <title>Prauserella endophytica sp. nov., an endophytic actinobacterium isolated from Tamarix taklamakanensis.</title>
        <authorList>
            <person name="Liu J.M."/>
            <person name="Habden X."/>
            <person name="Guo L."/>
            <person name="Tuo L."/>
            <person name="Jiang Z.K."/>
            <person name="Liu S.W."/>
            <person name="Liu X.F."/>
            <person name="Chen L."/>
            <person name="Li R.F."/>
            <person name="Zhang Y.Q."/>
            <person name="Sun C.H."/>
        </authorList>
    </citation>
    <scope>NUCLEOTIDE SEQUENCE [LARGE SCALE GENOMIC DNA]</scope>
    <source>
        <strain evidence="8 9">CGMCC 4.7182</strain>
    </source>
</reference>
<keyword evidence="9" id="KW-1185">Reference proteome</keyword>
<dbReference type="InterPro" id="IPR027417">
    <property type="entry name" value="P-loop_NTPase"/>
</dbReference>
<feature type="domain" description="TraD/TraG TraM recognition site" evidence="7">
    <location>
        <begin position="416"/>
        <end position="535"/>
    </location>
</feature>
<keyword evidence="5 6" id="KW-0472">Membrane</keyword>
<dbReference type="PANTHER" id="PTHR37937:SF1">
    <property type="entry name" value="CONJUGATIVE TRANSFER: DNA TRANSPORT"/>
    <property type="match status" value="1"/>
</dbReference>
<dbReference type="Pfam" id="PF12696">
    <property type="entry name" value="TraG-D_C"/>
    <property type="match status" value="1"/>
</dbReference>
<evidence type="ECO:0000313" key="8">
    <source>
        <dbReference type="EMBL" id="TKG61517.1"/>
    </source>
</evidence>
<evidence type="ECO:0000256" key="5">
    <source>
        <dbReference type="ARBA" id="ARBA00023136"/>
    </source>
</evidence>
<dbReference type="EMBL" id="SWMS01000030">
    <property type="protein sequence ID" value="TKG61517.1"/>
    <property type="molecule type" value="Genomic_DNA"/>
</dbReference>
<dbReference type="CDD" id="cd01127">
    <property type="entry name" value="TrwB_TraG_TraD_VirD4"/>
    <property type="match status" value="1"/>
</dbReference>
<evidence type="ECO:0000256" key="6">
    <source>
        <dbReference type="SAM" id="Phobius"/>
    </source>
</evidence>
<keyword evidence="3 6" id="KW-0812">Transmembrane</keyword>
<dbReference type="InterPro" id="IPR051539">
    <property type="entry name" value="T4SS-coupling_protein"/>
</dbReference>
<keyword evidence="2" id="KW-1003">Cell membrane</keyword>
<dbReference type="Gene3D" id="3.40.50.300">
    <property type="entry name" value="P-loop containing nucleotide triphosphate hydrolases"/>
    <property type="match status" value="1"/>
</dbReference>
<dbReference type="InterPro" id="IPR032689">
    <property type="entry name" value="TraG-D_C"/>
</dbReference>
<feature type="transmembrane region" description="Helical" evidence="6">
    <location>
        <begin position="70"/>
        <end position="94"/>
    </location>
</feature>
<proteinExistence type="predicted"/>
<name>A0ABY2RUV4_9PSEU</name>
<evidence type="ECO:0000256" key="3">
    <source>
        <dbReference type="ARBA" id="ARBA00022692"/>
    </source>
</evidence>